<dbReference type="GO" id="GO:0008697">
    <property type="term" value="F:4-deoxy-L-threo-5-hexosulose-uronate ketol-isomerase activity"/>
    <property type="evidence" value="ECO:0007669"/>
    <property type="project" value="UniProtKB-UniRule"/>
</dbReference>
<dbReference type="PANTHER" id="PTHR38461">
    <property type="entry name" value="4-DEOXY-L-THREO-5-HEXOSULOSE-URONATE KETOL-ISOMERASE"/>
    <property type="match status" value="1"/>
</dbReference>
<organism evidence="7 8">
    <name type="scientific">Terriglobus roseus</name>
    <dbReference type="NCBI Taxonomy" id="392734"/>
    <lineage>
        <taxon>Bacteria</taxon>
        <taxon>Pseudomonadati</taxon>
        <taxon>Acidobacteriota</taxon>
        <taxon>Terriglobia</taxon>
        <taxon>Terriglobales</taxon>
        <taxon>Acidobacteriaceae</taxon>
        <taxon>Terriglobus</taxon>
    </lineage>
</organism>
<dbReference type="InterPro" id="IPR021120">
    <property type="entry name" value="KduI/IolB_isomerase"/>
</dbReference>
<evidence type="ECO:0000256" key="5">
    <source>
        <dbReference type="ARBA" id="ARBA00023235"/>
    </source>
</evidence>
<evidence type="ECO:0000256" key="2">
    <source>
        <dbReference type="ARBA" id="ARBA00008086"/>
    </source>
</evidence>
<evidence type="ECO:0000256" key="1">
    <source>
        <dbReference type="ARBA" id="ARBA00000552"/>
    </source>
</evidence>
<evidence type="ECO:0000313" key="7">
    <source>
        <dbReference type="EMBL" id="SDF17425.1"/>
    </source>
</evidence>
<dbReference type="CDD" id="cd20294">
    <property type="entry name" value="cupin_KduI_N"/>
    <property type="match status" value="1"/>
</dbReference>
<dbReference type="NCBIfam" id="NF002091">
    <property type="entry name" value="PRK00924.1"/>
    <property type="match status" value="1"/>
</dbReference>
<keyword evidence="8" id="KW-1185">Reference proteome</keyword>
<dbReference type="InterPro" id="IPR007045">
    <property type="entry name" value="KduI"/>
</dbReference>
<dbReference type="InterPro" id="IPR011051">
    <property type="entry name" value="RmlC_Cupin_sf"/>
</dbReference>
<dbReference type="HAMAP" id="MF_00687">
    <property type="entry name" value="KduI"/>
    <property type="match status" value="1"/>
</dbReference>
<protein>
    <recommendedName>
        <fullName evidence="6">4-deoxy-L-threo-5-hexosulose-uronate ketol-isomerase</fullName>
        <ecNumber evidence="6">5.3.1.17</ecNumber>
    </recommendedName>
    <alternativeName>
        <fullName evidence="6">5-keto-4-deoxyuronate isomerase</fullName>
    </alternativeName>
    <alternativeName>
        <fullName evidence="6">DKI isomerase</fullName>
    </alternativeName>
</protein>
<feature type="binding site" evidence="6">
    <location>
        <position position="266"/>
    </location>
    <ligand>
        <name>Zn(2+)</name>
        <dbReference type="ChEBI" id="CHEBI:29105"/>
    </ligand>
</feature>
<proteinExistence type="inferred from homology"/>
<evidence type="ECO:0000313" key="8">
    <source>
        <dbReference type="Proteomes" id="UP000182427"/>
    </source>
</evidence>
<dbReference type="SUPFAM" id="SSF51182">
    <property type="entry name" value="RmlC-like cupins"/>
    <property type="match status" value="1"/>
</dbReference>
<dbReference type="Gene3D" id="2.60.120.10">
    <property type="entry name" value="Jelly Rolls"/>
    <property type="match status" value="1"/>
</dbReference>
<keyword evidence="3 6" id="KW-0479">Metal-binding</keyword>
<sequence length="299" mass="33264">MVCEAYMRVCTCGYIITARYTAHMKLLQMSDPVRFPRMTTAELRETFLLENLFTAGAIDLVYVDLDRTVIGSAVPMATPLQLETQPELRADFFCERRELGVLNVGGAGFITVDGERYSMEKLSCLYVGRGSKNVSFESEKSDAPAAFYLLSYPAHADYPTKSVAFKDLQGLQLGTVETCNKRTIYKAIYRDGIRSCELVMGFTLLDAGSNLNTMPPHTHMRRSEVYMYFDVDPAHRVLHLMGPPQETRHLVVANREVAVSPGWSIHAGAGTSAYGFCWSMGGENQAYDDMDGVSIADLK</sequence>
<evidence type="ECO:0000256" key="3">
    <source>
        <dbReference type="ARBA" id="ARBA00022723"/>
    </source>
</evidence>
<comment type="cofactor">
    <cofactor evidence="6">
        <name>Zn(2+)</name>
        <dbReference type="ChEBI" id="CHEBI:29105"/>
    </cofactor>
    <text evidence="6">Binds 1 zinc ion per subunit.</text>
</comment>
<dbReference type="EC" id="5.3.1.17" evidence="6"/>
<dbReference type="AlphaFoldDB" id="A0A1G7IXS7"/>
<dbReference type="Pfam" id="PF04962">
    <property type="entry name" value="KduI"/>
    <property type="match status" value="1"/>
</dbReference>
<comment type="pathway">
    <text evidence="6">Glycan metabolism; pectin degradation; 2-dehydro-3-deoxy-D-gluconate from pectin: step 4/5.</text>
</comment>
<dbReference type="PANTHER" id="PTHR38461:SF1">
    <property type="entry name" value="4-DEOXY-L-THREO-5-HEXOSULOSE-URONATE KETOL-ISOMERASE"/>
    <property type="match status" value="1"/>
</dbReference>
<dbReference type="InterPro" id="IPR014710">
    <property type="entry name" value="RmlC-like_jellyroll"/>
</dbReference>
<dbReference type="Gene3D" id="2.60.120.520">
    <property type="entry name" value="pectin degrading enzyme 5-keto 4- deoxyuronate isomerase, domain 1"/>
    <property type="match status" value="1"/>
</dbReference>
<comment type="function">
    <text evidence="6">Catalyzes the isomerization of 5-dehydro-4-deoxy-D-glucuronate to 3-deoxy-D-glycero-2,5-hexodiulosonate.</text>
</comment>
<reference evidence="7 8" key="1">
    <citation type="submission" date="2016-10" db="EMBL/GenBank/DDBJ databases">
        <authorList>
            <person name="de Groot N.N."/>
        </authorList>
    </citation>
    <scope>NUCLEOTIDE SEQUENCE [LARGE SCALE GENOMIC DNA]</scope>
    <source>
        <strain evidence="7 8">GAS232</strain>
    </source>
</reference>
<dbReference type="GO" id="GO:0019698">
    <property type="term" value="P:D-galacturonate catabolic process"/>
    <property type="evidence" value="ECO:0007669"/>
    <property type="project" value="TreeGrafter"/>
</dbReference>
<dbReference type="Proteomes" id="UP000182427">
    <property type="component" value="Chromosome I"/>
</dbReference>
<dbReference type="UniPathway" id="UPA00545">
    <property type="reaction ID" value="UER00826"/>
</dbReference>
<evidence type="ECO:0000256" key="4">
    <source>
        <dbReference type="ARBA" id="ARBA00022833"/>
    </source>
</evidence>
<name>A0A1G7IXS7_9BACT</name>
<dbReference type="GO" id="GO:0008270">
    <property type="term" value="F:zinc ion binding"/>
    <property type="evidence" value="ECO:0007669"/>
    <property type="project" value="UniProtKB-UniRule"/>
</dbReference>
<dbReference type="CDD" id="cd20491">
    <property type="entry name" value="cupin_KduI_C"/>
    <property type="match status" value="1"/>
</dbReference>
<keyword evidence="4 6" id="KW-0862">Zinc</keyword>
<dbReference type="GO" id="GO:0042840">
    <property type="term" value="P:D-glucuronate catabolic process"/>
    <property type="evidence" value="ECO:0007669"/>
    <property type="project" value="TreeGrafter"/>
</dbReference>
<dbReference type="GO" id="GO:0045490">
    <property type="term" value="P:pectin catabolic process"/>
    <property type="evidence" value="ECO:0007669"/>
    <property type="project" value="UniProtKB-UniRule"/>
</dbReference>
<feature type="binding site" evidence="6">
    <location>
        <position position="217"/>
    </location>
    <ligand>
        <name>Zn(2+)</name>
        <dbReference type="ChEBI" id="CHEBI:29105"/>
    </ligand>
</feature>
<dbReference type="InterPro" id="IPR027449">
    <property type="entry name" value="KduI_N"/>
</dbReference>
<feature type="binding site" evidence="6">
    <location>
        <position position="224"/>
    </location>
    <ligand>
        <name>Zn(2+)</name>
        <dbReference type="ChEBI" id="CHEBI:29105"/>
    </ligand>
</feature>
<comment type="catalytic activity">
    <reaction evidence="1 6">
        <text>5-dehydro-4-deoxy-D-glucuronate = 3-deoxy-D-glycero-2,5-hexodiulosonate</text>
        <dbReference type="Rhea" id="RHEA:23896"/>
        <dbReference type="ChEBI" id="CHEBI:17117"/>
        <dbReference type="ChEBI" id="CHEBI:29071"/>
        <dbReference type="EC" id="5.3.1.17"/>
    </reaction>
</comment>
<dbReference type="EMBL" id="LT629690">
    <property type="protein sequence ID" value="SDF17425.1"/>
    <property type="molecule type" value="Genomic_DNA"/>
</dbReference>
<accession>A0A1G7IXS7</accession>
<gene>
    <name evidence="6" type="primary">kduI</name>
    <name evidence="7" type="ORF">SAMN05444167_1612</name>
</gene>
<evidence type="ECO:0000256" key="6">
    <source>
        <dbReference type="HAMAP-Rule" id="MF_00687"/>
    </source>
</evidence>
<comment type="similarity">
    <text evidence="2 6">Belongs to the KduI family.</text>
</comment>
<keyword evidence="5 6" id="KW-0413">Isomerase</keyword>
<feature type="binding site" evidence="6">
    <location>
        <position position="219"/>
    </location>
    <ligand>
        <name>Zn(2+)</name>
        <dbReference type="ChEBI" id="CHEBI:29105"/>
    </ligand>
</feature>